<sequence length="216" mass="24213">MVQLFIVLLLLSAIAIIYMEARRRLLAQRRLIASIKADIADETRMTAQVGVYAGADQSTVVIGVSEEMGGFYYRVVRQHAEAGRGKINLCNITVVDLYIDGQVQDIHENGSEMPTSTAQATDLAARLLSQYPPDQVNAMQRIELRISYLSESGSEHTLEFSALRPSVAPRRRDRTQILKNALWWCIFIRLAAQHTRLAAEGLYGLSDDENSFKKNN</sequence>
<organism evidence="1 2">
    <name type="scientific">Candidatus Desulfovibrio intestinavium</name>
    <dbReference type="NCBI Taxonomy" id="2838534"/>
    <lineage>
        <taxon>Bacteria</taxon>
        <taxon>Pseudomonadati</taxon>
        <taxon>Thermodesulfobacteriota</taxon>
        <taxon>Desulfovibrionia</taxon>
        <taxon>Desulfovibrionales</taxon>
        <taxon>Desulfovibrionaceae</taxon>
        <taxon>Desulfovibrio</taxon>
    </lineage>
</organism>
<reference evidence="1" key="1">
    <citation type="journal article" date="2021" name="PeerJ">
        <title>Extensive microbial diversity within the chicken gut microbiome revealed by metagenomics and culture.</title>
        <authorList>
            <person name="Gilroy R."/>
            <person name="Ravi A."/>
            <person name="Getino M."/>
            <person name="Pursley I."/>
            <person name="Horton D.L."/>
            <person name="Alikhan N.F."/>
            <person name="Baker D."/>
            <person name="Gharbi K."/>
            <person name="Hall N."/>
            <person name="Watson M."/>
            <person name="Adriaenssens E.M."/>
            <person name="Foster-Nyarko E."/>
            <person name="Jarju S."/>
            <person name="Secka A."/>
            <person name="Antonio M."/>
            <person name="Oren A."/>
            <person name="Chaudhuri R.R."/>
            <person name="La Ragione R."/>
            <person name="Hildebrand F."/>
            <person name="Pallen M.J."/>
        </authorList>
    </citation>
    <scope>NUCLEOTIDE SEQUENCE</scope>
    <source>
        <strain evidence="1">5032</strain>
    </source>
</reference>
<protein>
    <submittedName>
        <fullName evidence="1">Thioredoxin</fullName>
    </submittedName>
</protein>
<evidence type="ECO:0000313" key="1">
    <source>
        <dbReference type="EMBL" id="HJA78502.1"/>
    </source>
</evidence>
<dbReference type="Proteomes" id="UP000823821">
    <property type="component" value="Unassembled WGS sequence"/>
</dbReference>
<dbReference type="AlphaFoldDB" id="A0A9D2HLT1"/>
<gene>
    <name evidence="1" type="ORF">H9784_02870</name>
</gene>
<comment type="caution">
    <text evidence="1">The sequence shown here is derived from an EMBL/GenBank/DDBJ whole genome shotgun (WGS) entry which is preliminary data.</text>
</comment>
<evidence type="ECO:0000313" key="2">
    <source>
        <dbReference type="Proteomes" id="UP000823821"/>
    </source>
</evidence>
<accession>A0A9D2HLT1</accession>
<reference evidence="1" key="2">
    <citation type="submission" date="2021-04" db="EMBL/GenBank/DDBJ databases">
        <authorList>
            <person name="Gilroy R."/>
        </authorList>
    </citation>
    <scope>NUCLEOTIDE SEQUENCE</scope>
    <source>
        <strain evidence="1">5032</strain>
    </source>
</reference>
<proteinExistence type="predicted"/>
<dbReference type="EMBL" id="DWZD01000019">
    <property type="protein sequence ID" value="HJA78502.1"/>
    <property type="molecule type" value="Genomic_DNA"/>
</dbReference>
<name>A0A9D2HLT1_9BACT</name>